<organism evidence="2 3">
    <name type="scientific">Pseudoduganella armeniaca</name>
    <dbReference type="NCBI Taxonomy" id="2072590"/>
    <lineage>
        <taxon>Bacteria</taxon>
        <taxon>Pseudomonadati</taxon>
        <taxon>Pseudomonadota</taxon>
        <taxon>Betaproteobacteria</taxon>
        <taxon>Burkholderiales</taxon>
        <taxon>Oxalobacteraceae</taxon>
        <taxon>Telluria group</taxon>
        <taxon>Pseudoduganella</taxon>
    </lineage>
</organism>
<dbReference type="InterPro" id="IPR004360">
    <property type="entry name" value="Glyas_Fos-R_dOase_dom"/>
</dbReference>
<dbReference type="PANTHER" id="PTHR36503">
    <property type="entry name" value="BLR2520 PROTEIN"/>
    <property type="match status" value="1"/>
</dbReference>
<keyword evidence="3" id="KW-1185">Reference proteome</keyword>
<sequence length="134" mass="15109">MNKQVIFNLAVKDLEKSRAFFTALGFTFNPQWSSDSTAFMNIVDGTIHAMLMTEDFFRSLIDKPLAQAKEANEVIICLSCESREELDSLIAKAVAAGGRTPHPPEDHGFMYDQGFEDLDGHLWNLVWTAKGWPR</sequence>
<dbReference type="GO" id="GO:0051213">
    <property type="term" value="F:dioxygenase activity"/>
    <property type="evidence" value="ECO:0007669"/>
    <property type="project" value="UniProtKB-KW"/>
</dbReference>
<evidence type="ECO:0000259" key="1">
    <source>
        <dbReference type="PROSITE" id="PS51819"/>
    </source>
</evidence>
<protein>
    <submittedName>
        <fullName evidence="2">Glyoxalase/bleomycin resistance/extradiol dioxygenase family protein</fullName>
    </submittedName>
</protein>
<dbReference type="Proteomes" id="UP000240505">
    <property type="component" value="Chromosome"/>
</dbReference>
<dbReference type="KEGG" id="masz:C9I28_04980"/>
<accession>A0A2R4C694</accession>
<dbReference type="Pfam" id="PF00903">
    <property type="entry name" value="Glyoxalase"/>
    <property type="match status" value="1"/>
</dbReference>
<feature type="domain" description="VOC" evidence="1">
    <location>
        <begin position="1"/>
        <end position="128"/>
    </location>
</feature>
<name>A0A2R4C694_9BURK</name>
<evidence type="ECO:0000313" key="3">
    <source>
        <dbReference type="Proteomes" id="UP000240505"/>
    </source>
</evidence>
<gene>
    <name evidence="2" type="ORF">C9I28_04980</name>
</gene>
<keyword evidence="2" id="KW-0560">Oxidoreductase</keyword>
<dbReference type="EMBL" id="CP028324">
    <property type="protein sequence ID" value="AVR95147.1"/>
    <property type="molecule type" value="Genomic_DNA"/>
</dbReference>
<dbReference type="SUPFAM" id="SSF54593">
    <property type="entry name" value="Glyoxalase/Bleomycin resistance protein/Dihydroxybiphenyl dioxygenase"/>
    <property type="match status" value="1"/>
</dbReference>
<proteinExistence type="predicted"/>
<dbReference type="InterPro" id="IPR029068">
    <property type="entry name" value="Glyas_Bleomycin-R_OHBP_Dase"/>
</dbReference>
<dbReference type="InterPro" id="IPR037523">
    <property type="entry name" value="VOC_core"/>
</dbReference>
<dbReference type="PROSITE" id="PS51819">
    <property type="entry name" value="VOC"/>
    <property type="match status" value="1"/>
</dbReference>
<evidence type="ECO:0000313" key="2">
    <source>
        <dbReference type="EMBL" id="AVR95147.1"/>
    </source>
</evidence>
<dbReference type="OrthoDB" id="4265398at2"/>
<dbReference type="RefSeq" id="WP_107140498.1">
    <property type="nucleotide sequence ID" value="NZ_CP028324.1"/>
</dbReference>
<keyword evidence="2" id="KW-0223">Dioxygenase</keyword>
<dbReference type="Gene3D" id="3.10.180.10">
    <property type="entry name" value="2,3-Dihydroxybiphenyl 1,2-Dioxygenase, domain 1"/>
    <property type="match status" value="1"/>
</dbReference>
<reference evidence="2 3" key="1">
    <citation type="submission" date="2018-03" db="EMBL/GenBank/DDBJ databases">
        <title>Massilia armeniaca sp. nov., isolated from desert soil.</title>
        <authorList>
            <person name="Huang H."/>
            <person name="Ren M."/>
        </authorList>
    </citation>
    <scope>NUCLEOTIDE SEQUENCE [LARGE SCALE GENOMIC DNA]</scope>
    <source>
        <strain evidence="2 3">ZMN-3</strain>
    </source>
</reference>
<dbReference type="PANTHER" id="PTHR36503:SF2">
    <property type="entry name" value="BLR2408 PROTEIN"/>
    <property type="match status" value="1"/>
</dbReference>
<dbReference type="AlphaFoldDB" id="A0A2R4C694"/>